<dbReference type="AlphaFoldDB" id="A0A0J8B8P2"/>
<accession>A0A0J8B8P2</accession>
<name>A0A0J8B8P2_BETVV</name>
<dbReference type="OrthoDB" id="1746344at2759"/>
<evidence type="ECO:0000313" key="4">
    <source>
        <dbReference type="Proteomes" id="UP000035740"/>
    </source>
</evidence>
<dbReference type="Proteomes" id="UP000035740">
    <property type="component" value="Unassembled WGS sequence"/>
</dbReference>
<gene>
    <name evidence="3" type="ORF">BVRB_5g125260</name>
</gene>
<feature type="region of interest" description="Disordered" evidence="1">
    <location>
        <begin position="170"/>
        <end position="215"/>
    </location>
</feature>
<evidence type="ECO:0000256" key="1">
    <source>
        <dbReference type="SAM" id="MobiDB-lite"/>
    </source>
</evidence>
<feature type="compositionally biased region" description="Basic and acidic residues" evidence="1">
    <location>
        <begin position="199"/>
        <end position="211"/>
    </location>
</feature>
<reference evidence="3 4" key="1">
    <citation type="journal article" date="2014" name="Nature">
        <title>The genome of the recently domesticated crop plant sugar beet (Beta vulgaris).</title>
        <authorList>
            <person name="Dohm J.C."/>
            <person name="Minoche A.E."/>
            <person name="Holtgrawe D."/>
            <person name="Capella-Gutierrez S."/>
            <person name="Zakrzewski F."/>
            <person name="Tafer H."/>
            <person name="Rupp O."/>
            <person name="Sorensen T.R."/>
            <person name="Stracke R."/>
            <person name="Reinhardt R."/>
            <person name="Goesmann A."/>
            <person name="Kraft T."/>
            <person name="Schulz B."/>
            <person name="Stadler P.F."/>
            <person name="Schmidt T."/>
            <person name="Gabaldon T."/>
            <person name="Lehrach H."/>
            <person name="Weisshaar B."/>
            <person name="Himmelbauer H."/>
        </authorList>
    </citation>
    <scope>NUCLEOTIDE SEQUENCE [LARGE SCALE GENOMIC DNA]</scope>
    <source>
        <tissue evidence="3">Taproot</tissue>
    </source>
</reference>
<dbReference type="PANTHER" id="PTHR46250">
    <property type="entry name" value="MYB/SANT-LIKE DNA-BINDING DOMAIN PROTEIN-RELATED"/>
    <property type="match status" value="1"/>
</dbReference>
<dbReference type="Gramene" id="KMS97644">
    <property type="protein sequence ID" value="KMS97644"/>
    <property type="gene ID" value="BVRB_5g125260"/>
</dbReference>
<dbReference type="Pfam" id="PF12776">
    <property type="entry name" value="Myb_DNA-bind_3"/>
    <property type="match status" value="1"/>
</dbReference>
<protein>
    <recommendedName>
        <fullName evidence="2">Myb/SANT-like domain-containing protein</fullName>
    </recommendedName>
</protein>
<dbReference type="OMA" id="MECEAIA"/>
<keyword evidence="4" id="KW-1185">Reference proteome</keyword>
<dbReference type="PANTHER" id="PTHR46250:SF15">
    <property type="entry name" value="OS01G0523800 PROTEIN"/>
    <property type="match status" value="1"/>
</dbReference>
<feature type="domain" description="Myb/SANT-like" evidence="2">
    <location>
        <begin position="18"/>
        <end position="114"/>
    </location>
</feature>
<evidence type="ECO:0000259" key="2">
    <source>
        <dbReference type="Pfam" id="PF12776"/>
    </source>
</evidence>
<dbReference type="EMBL" id="KQ090301">
    <property type="protein sequence ID" value="KMS97644.1"/>
    <property type="molecule type" value="Genomic_DNA"/>
</dbReference>
<sequence>MDESSASGGGRGKNKRFWTAEEDKALVAALFDLASDPHWKCDNGFRNGYMTRLEEVIGKAIPGCGLKALPHIDSRLKTLVTKFRAIVQMLNTSGFKWDDERHMISVERTVYDEYCKIHPNCKNLYGHAFPHLNAMVEIYCKDYAIGKPAEGFVDAIGNMEKTAPVQVMVDSSDDDDDTIASGNGTQTVESAPPSKKVKRENTSKRSKKESESGASSELASLQAFIKDMNVHLSTMANVMSRADEREQQVAEKSEKVLDELLSLEGVSPQQALEVAQILTAQPHKLLIFFKCPDTLKGIFVKCLLGGNDGNA</sequence>
<proteinExistence type="predicted"/>
<dbReference type="eggNOG" id="KOG4585">
    <property type="taxonomic scope" value="Eukaryota"/>
</dbReference>
<feature type="compositionally biased region" description="Polar residues" evidence="1">
    <location>
        <begin position="180"/>
        <end position="189"/>
    </location>
</feature>
<organism evidence="3 4">
    <name type="scientific">Beta vulgaris subsp. vulgaris</name>
    <name type="common">Beet</name>
    <dbReference type="NCBI Taxonomy" id="3555"/>
    <lineage>
        <taxon>Eukaryota</taxon>
        <taxon>Viridiplantae</taxon>
        <taxon>Streptophyta</taxon>
        <taxon>Embryophyta</taxon>
        <taxon>Tracheophyta</taxon>
        <taxon>Spermatophyta</taxon>
        <taxon>Magnoliopsida</taxon>
        <taxon>eudicotyledons</taxon>
        <taxon>Gunneridae</taxon>
        <taxon>Pentapetalae</taxon>
        <taxon>Caryophyllales</taxon>
        <taxon>Chenopodiaceae</taxon>
        <taxon>Betoideae</taxon>
        <taxon>Beta</taxon>
    </lineage>
</organism>
<evidence type="ECO:0000313" key="3">
    <source>
        <dbReference type="EMBL" id="KMS97644.1"/>
    </source>
</evidence>
<dbReference type="InterPro" id="IPR024752">
    <property type="entry name" value="Myb/SANT-like_dom"/>
</dbReference>